<accession>C0ZWM7</accession>
<dbReference type="KEGG" id="rer:RER_20540"/>
<name>C0ZWM7_RHOE4</name>
<dbReference type="Proteomes" id="UP000002204">
    <property type="component" value="Chromosome"/>
</dbReference>
<dbReference type="RefSeq" id="WP_020907023.1">
    <property type="nucleotide sequence ID" value="NC_012490.1"/>
</dbReference>
<dbReference type="EMBL" id="AP008957">
    <property type="protein sequence ID" value="BAH32762.1"/>
    <property type="molecule type" value="Genomic_DNA"/>
</dbReference>
<reference evidence="2" key="1">
    <citation type="submission" date="2005-03" db="EMBL/GenBank/DDBJ databases">
        <title>Comparison of the complete genome sequences of Rhodococcus erythropolis PR4 and Rhodococcus opacus B4.</title>
        <authorList>
            <person name="Takarada H."/>
            <person name="Sekine M."/>
            <person name="Hosoyama A."/>
            <person name="Yamada R."/>
            <person name="Fujisawa T."/>
            <person name="Omata S."/>
            <person name="Shimizu A."/>
            <person name="Tsukatani N."/>
            <person name="Tanikawa S."/>
            <person name="Fujita N."/>
            <person name="Harayama S."/>
        </authorList>
    </citation>
    <scope>NUCLEOTIDE SEQUENCE [LARGE SCALE GENOMIC DNA]</scope>
    <source>
        <strain evidence="2">PR4 / NBRC 100887</strain>
    </source>
</reference>
<gene>
    <name evidence="1" type="ordered locus">RER_20540</name>
</gene>
<proteinExistence type="predicted"/>
<dbReference type="HOGENOM" id="CLU_2525319_0_0_11"/>
<dbReference type="PATRIC" id="fig|234621.6.peg.2557"/>
<sequence length="84" mass="8922">MHLIELPTDPQHPNLSEGEPRLHIETHHHAANHDALDECVTVTATAVTDAGGGRIELGPWSFLPSDARVLAVSLNALADALEAS</sequence>
<reference evidence="1 2" key="2">
    <citation type="journal article" date="2006" name="Environ. Microbiol.">
        <title>Sequence analysis of three plasmids harboured in Rhodococcus erythropolis strain PR4.</title>
        <authorList>
            <person name="Sekine M."/>
            <person name="Tanikawa S."/>
            <person name="Omata S."/>
            <person name="Saito M."/>
            <person name="Fujisawa T."/>
            <person name="Tsukatani N."/>
            <person name="Tajima T."/>
            <person name="Sekigawa T."/>
            <person name="Kosugi H."/>
            <person name="Matsuo Y."/>
            <person name="Nishiko R."/>
            <person name="Imamura K."/>
            <person name="Ito M."/>
            <person name="Narita H."/>
            <person name="Tago S."/>
            <person name="Fujita N."/>
            <person name="Harayama S."/>
        </authorList>
    </citation>
    <scope>NUCLEOTIDE SEQUENCE [LARGE SCALE GENOMIC DNA]</scope>
    <source>
        <strain evidence="2">PR4 / NBRC 100887</strain>
    </source>
</reference>
<protein>
    <submittedName>
        <fullName evidence="1">Uncharacterized protein</fullName>
    </submittedName>
</protein>
<evidence type="ECO:0000313" key="2">
    <source>
        <dbReference type="Proteomes" id="UP000002204"/>
    </source>
</evidence>
<organism evidence="1 2">
    <name type="scientific">Rhodococcus erythropolis (strain PR4 / NBRC 100887)</name>
    <dbReference type="NCBI Taxonomy" id="234621"/>
    <lineage>
        <taxon>Bacteria</taxon>
        <taxon>Bacillati</taxon>
        <taxon>Actinomycetota</taxon>
        <taxon>Actinomycetes</taxon>
        <taxon>Mycobacteriales</taxon>
        <taxon>Nocardiaceae</taxon>
        <taxon>Rhodococcus</taxon>
        <taxon>Rhodococcus erythropolis group</taxon>
    </lineage>
</organism>
<evidence type="ECO:0000313" key="1">
    <source>
        <dbReference type="EMBL" id="BAH32762.1"/>
    </source>
</evidence>
<dbReference type="AlphaFoldDB" id="C0ZWM7"/>